<keyword evidence="2" id="KW-0830">Ubiquinone</keyword>
<dbReference type="Gene3D" id="3.40.50.150">
    <property type="entry name" value="Vaccinia Virus protein VP39"/>
    <property type="match status" value="1"/>
</dbReference>
<dbReference type="InterPro" id="IPR025714">
    <property type="entry name" value="Methyltranfer_dom"/>
</dbReference>
<organism evidence="2">
    <name type="scientific">uncultured Desulfobacterium sp</name>
    <dbReference type="NCBI Taxonomy" id="201089"/>
    <lineage>
        <taxon>Bacteria</taxon>
        <taxon>Pseudomonadati</taxon>
        <taxon>Thermodesulfobacteriota</taxon>
        <taxon>Desulfobacteria</taxon>
        <taxon>Desulfobacterales</taxon>
        <taxon>Desulfobacteriaceae</taxon>
        <taxon>Desulfobacterium</taxon>
        <taxon>environmental samples</taxon>
    </lineage>
</organism>
<dbReference type="GO" id="GO:0008168">
    <property type="term" value="F:methyltransferase activity"/>
    <property type="evidence" value="ECO:0007669"/>
    <property type="project" value="UniProtKB-KW"/>
</dbReference>
<gene>
    <name evidence="2" type="ORF">PITCH_A2190006</name>
</gene>
<accession>A0A445MXY1</accession>
<evidence type="ECO:0000313" key="2">
    <source>
        <dbReference type="EMBL" id="SPD74232.1"/>
    </source>
</evidence>
<feature type="domain" description="Methyltransferase" evidence="1">
    <location>
        <begin position="81"/>
        <end position="210"/>
    </location>
</feature>
<dbReference type="PANTHER" id="PTHR43591">
    <property type="entry name" value="METHYLTRANSFERASE"/>
    <property type="match status" value="1"/>
</dbReference>
<keyword evidence="2" id="KW-0489">Methyltransferase</keyword>
<dbReference type="SUPFAM" id="SSF53335">
    <property type="entry name" value="S-adenosyl-L-methionine-dependent methyltransferases"/>
    <property type="match status" value="1"/>
</dbReference>
<dbReference type="CDD" id="cd02440">
    <property type="entry name" value="AdoMet_MTases"/>
    <property type="match status" value="1"/>
</dbReference>
<dbReference type="PANTHER" id="PTHR43591:SF24">
    <property type="entry name" value="2-METHOXY-6-POLYPRENYL-1,4-BENZOQUINOL METHYLASE, MITOCHONDRIAL"/>
    <property type="match status" value="1"/>
</dbReference>
<sequence>MATITENDLSSMLLDNFSIRAVEPHIYSVLPDNKCGNEYDSQFGFIYDLVACNPIYNRFIWGYSVKIFPQIANEALFSTYGGNVLDLGCGSLAFTANVYSQYTEHPVVLVDQSLKMLRMAKSRLMKQNGTVPENLVFIHADALQLPFQENTFTTILSENLLHCLKDTGILLKQLKTIISKNGRMYFTTLVRTNRFADRYLEALADSGKLVSRAVNDHKRVFEQIGLSAEYETTGNILIVRGNK</sequence>
<name>A0A445MXY1_9BACT</name>
<proteinExistence type="predicted"/>
<dbReference type="Pfam" id="PF13847">
    <property type="entry name" value="Methyltransf_31"/>
    <property type="match status" value="1"/>
</dbReference>
<evidence type="ECO:0000259" key="1">
    <source>
        <dbReference type="Pfam" id="PF13847"/>
    </source>
</evidence>
<dbReference type="InterPro" id="IPR029063">
    <property type="entry name" value="SAM-dependent_MTases_sf"/>
</dbReference>
<dbReference type="EMBL" id="OJIN01000134">
    <property type="protein sequence ID" value="SPD74232.1"/>
    <property type="molecule type" value="Genomic_DNA"/>
</dbReference>
<dbReference type="AlphaFoldDB" id="A0A445MXY1"/>
<protein>
    <submittedName>
        <fullName evidence="2">Methylase involved in ubiquinone/menaquinone biosynthesis</fullName>
    </submittedName>
</protein>
<keyword evidence="2" id="KW-0808">Transferase</keyword>
<dbReference type="GO" id="GO:0032259">
    <property type="term" value="P:methylation"/>
    <property type="evidence" value="ECO:0007669"/>
    <property type="project" value="UniProtKB-KW"/>
</dbReference>
<reference evidence="2" key="1">
    <citation type="submission" date="2018-01" db="EMBL/GenBank/DDBJ databases">
        <authorList>
            <person name="Regsiter A."/>
            <person name="William W."/>
        </authorList>
    </citation>
    <scope>NUCLEOTIDE SEQUENCE</scope>
    <source>
        <strain evidence="2">TRIP AH-1</strain>
    </source>
</reference>